<organism evidence="1">
    <name type="scientific">viral metagenome</name>
    <dbReference type="NCBI Taxonomy" id="1070528"/>
    <lineage>
        <taxon>unclassified sequences</taxon>
        <taxon>metagenomes</taxon>
        <taxon>organismal metagenomes</taxon>
    </lineage>
</organism>
<proteinExistence type="predicted"/>
<dbReference type="AlphaFoldDB" id="A0A6C0J3Z0"/>
<dbReference type="EMBL" id="MN740320">
    <property type="protein sequence ID" value="QHU00023.1"/>
    <property type="molecule type" value="Genomic_DNA"/>
</dbReference>
<accession>A0A6C0J3Z0</accession>
<sequence>MQTIPASSYTEYIKLKAANAAYQNGKVPVPNNTSPGAQPAARFSVLNAKLLASEVGARVTPAVTTLQLNQGHTARVRPFSIPAGNNPNNLSKITWTSPF</sequence>
<evidence type="ECO:0000313" key="1">
    <source>
        <dbReference type="EMBL" id="QHU00023.1"/>
    </source>
</evidence>
<name>A0A6C0J3Z0_9ZZZZ</name>
<reference evidence="1" key="1">
    <citation type="journal article" date="2020" name="Nature">
        <title>Giant virus diversity and host interactions through global metagenomics.</title>
        <authorList>
            <person name="Schulz F."/>
            <person name="Roux S."/>
            <person name="Paez-Espino D."/>
            <person name="Jungbluth S."/>
            <person name="Walsh D.A."/>
            <person name="Denef V.J."/>
            <person name="McMahon K.D."/>
            <person name="Konstantinidis K.T."/>
            <person name="Eloe-Fadrosh E.A."/>
            <person name="Kyrpides N.C."/>
            <person name="Woyke T."/>
        </authorList>
    </citation>
    <scope>NUCLEOTIDE SEQUENCE</scope>
    <source>
        <strain evidence="1">GVMAG-M-3300025778-1</strain>
    </source>
</reference>
<protein>
    <submittedName>
        <fullName evidence="1">Uncharacterized protein</fullName>
    </submittedName>
</protein>